<protein>
    <recommendedName>
        <fullName evidence="4">Ependymin-related protein</fullName>
    </recommendedName>
</protein>
<comment type="caution">
    <text evidence="2">The sequence shown here is derived from an EMBL/GenBank/DDBJ whole genome shotgun (WGS) entry which is preliminary data.</text>
</comment>
<dbReference type="AlphaFoldDB" id="A0A8J4PZJ3"/>
<dbReference type="OrthoDB" id="19902at2759"/>
<dbReference type="Pfam" id="PF25544">
    <property type="entry name" value="Ependymin_amoebozoa"/>
    <property type="match status" value="1"/>
</dbReference>
<evidence type="ECO:0008006" key="4">
    <source>
        <dbReference type="Google" id="ProtNLM"/>
    </source>
</evidence>
<feature type="chain" id="PRO_5035200344" description="Ependymin-related protein" evidence="1">
    <location>
        <begin position="20"/>
        <end position="222"/>
    </location>
</feature>
<dbReference type="InterPro" id="IPR040310">
    <property type="entry name" value="DDB_G0292248"/>
</dbReference>
<feature type="signal peptide" evidence="1">
    <location>
        <begin position="1"/>
        <end position="19"/>
    </location>
</feature>
<proteinExistence type="predicted"/>
<name>A0A8J4PZJ3_9MYCE</name>
<dbReference type="PROSITE" id="PS51257">
    <property type="entry name" value="PROKAR_LIPOPROTEIN"/>
    <property type="match status" value="1"/>
</dbReference>
<gene>
    <name evidence="2" type="ORF">CYY_002825</name>
</gene>
<keyword evidence="1" id="KW-0732">Signal</keyword>
<evidence type="ECO:0000313" key="2">
    <source>
        <dbReference type="EMBL" id="KAF2075889.1"/>
    </source>
</evidence>
<reference evidence="2" key="1">
    <citation type="submission" date="2020-01" db="EMBL/GenBank/DDBJ databases">
        <title>Development of genomics and gene disruption for Polysphondylium violaceum indicates a role for the polyketide synthase stlB in stalk morphogenesis.</title>
        <authorList>
            <person name="Narita B."/>
            <person name="Kawabe Y."/>
            <person name="Kin K."/>
            <person name="Saito T."/>
            <person name="Gibbs R."/>
            <person name="Kuspa A."/>
            <person name="Muzny D."/>
            <person name="Queller D."/>
            <person name="Richards S."/>
            <person name="Strassman J."/>
            <person name="Sucgang R."/>
            <person name="Worley K."/>
            <person name="Schaap P."/>
        </authorList>
    </citation>
    <scope>NUCLEOTIDE SEQUENCE</scope>
    <source>
        <strain evidence="2">QSvi11</strain>
    </source>
</reference>
<organism evidence="2 3">
    <name type="scientific">Polysphondylium violaceum</name>
    <dbReference type="NCBI Taxonomy" id="133409"/>
    <lineage>
        <taxon>Eukaryota</taxon>
        <taxon>Amoebozoa</taxon>
        <taxon>Evosea</taxon>
        <taxon>Eumycetozoa</taxon>
        <taxon>Dictyostelia</taxon>
        <taxon>Dictyosteliales</taxon>
        <taxon>Dictyosteliaceae</taxon>
        <taxon>Polysphondylium</taxon>
    </lineage>
</organism>
<dbReference type="EMBL" id="AJWJ01000082">
    <property type="protein sequence ID" value="KAF2075889.1"/>
    <property type="molecule type" value="Genomic_DNA"/>
</dbReference>
<sequence length="222" mass="24661">MKFISIALLLVLSISFTFAASCNMNSGYASRFTMNAYNTIFPSESGEETLTFFEIGYINVDFTSQQMMTMYEILIQGQPIIAGELYAFGQNKTMYVVNEVNNQTVCHQLPLDYPIPSGPPKIIKDNGQTYIGAVPVESLQIDSNNGPNVVEEMLFDYNTCSPLASYISNVDRANPGISTMVFIDYVNTPTPFTMPEICLNAQPADANMFRLPRSTKAQPVTY</sequence>
<accession>A0A8J4PZJ3</accession>
<keyword evidence="3" id="KW-1185">Reference proteome</keyword>
<evidence type="ECO:0000313" key="3">
    <source>
        <dbReference type="Proteomes" id="UP000695562"/>
    </source>
</evidence>
<dbReference type="Proteomes" id="UP000695562">
    <property type="component" value="Unassembled WGS sequence"/>
</dbReference>
<dbReference type="PANTHER" id="PTHR31648">
    <property type="entry name" value="TRANSMEMBRANE PROTEIN-RELATED"/>
    <property type="match status" value="1"/>
</dbReference>
<evidence type="ECO:0000256" key="1">
    <source>
        <dbReference type="SAM" id="SignalP"/>
    </source>
</evidence>